<dbReference type="Gene3D" id="1.10.287.110">
    <property type="entry name" value="DnaJ domain"/>
    <property type="match status" value="1"/>
</dbReference>
<gene>
    <name evidence="3" type="ORF">E5S66_02415</name>
</gene>
<evidence type="ECO:0000256" key="1">
    <source>
        <dbReference type="ARBA" id="ARBA00023186"/>
    </source>
</evidence>
<dbReference type="Pfam" id="PF00226">
    <property type="entry name" value="DnaJ"/>
    <property type="match status" value="1"/>
</dbReference>
<dbReference type="InterPro" id="IPR036869">
    <property type="entry name" value="J_dom_sf"/>
</dbReference>
<protein>
    <submittedName>
        <fullName evidence="3">J domain-containing protein</fullName>
    </submittedName>
</protein>
<dbReference type="RefSeq" id="WP_138347181.1">
    <property type="nucleotide sequence ID" value="NZ_SROY01000001.1"/>
</dbReference>
<evidence type="ECO:0000313" key="4">
    <source>
        <dbReference type="Proteomes" id="UP000308508"/>
    </source>
</evidence>
<dbReference type="InterPro" id="IPR001623">
    <property type="entry name" value="DnaJ_domain"/>
</dbReference>
<keyword evidence="4" id="KW-1185">Reference proteome</keyword>
<proteinExistence type="predicted"/>
<dbReference type="EMBL" id="SROY01000001">
    <property type="protein sequence ID" value="TLX22900.1"/>
    <property type="molecule type" value="Genomic_DNA"/>
</dbReference>
<dbReference type="Proteomes" id="UP000308508">
    <property type="component" value="Unassembled WGS sequence"/>
</dbReference>
<dbReference type="CDD" id="cd06257">
    <property type="entry name" value="DnaJ"/>
    <property type="match status" value="1"/>
</dbReference>
<dbReference type="PRINTS" id="PR00625">
    <property type="entry name" value="JDOMAIN"/>
</dbReference>
<organism evidence="3 4">
    <name type="scientific">Thermomonas fusca</name>
    <dbReference type="NCBI Taxonomy" id="215690"/>
    <lineage>
        <taxon>Bacteria</taxon>
        <taxon>Pseudomonadati</taxon>
        <taxon>Pseudomonadota</taxon>
        <taxon>Gammaproteobacteria</taxon>
        <taxon>Lysobacterales</taxon>
        <taxon>Lysobacteraceae</taxon>
        <taxon>Thermomonas</taxon>
    </lineage>
</organism>
<accession>A0A5R9PJW9</accession>
<feature type="domain" description="J" evidence="2">
    <location>
        <begin position="66"/>
        <end position="129"/>
    </location>
</feature>
<sequence length="129" mass="14942">MRRWYGQFLGFIAGWLLLRHPVGGLLGLLVGYAFDHDWFTPPRRAEKRRPRQEQPADSTGNADVDWAYRVFELPATASDAELDRAYRRLMSQYHPDRVAGAAPDLQKLAETKSREINAAYDRIQKLRKQ</sequence>
<dbReference type="SMART" id="SM00271">
    <property type="entry name" value="DnaJ"/>
    <property type="match status" value="1"/>
</dbReference>
<dbReference type="STRING" id="1123377.GCA_000423885_01414"/>
<comment type="caution">
    <text evidence="3">The sequence shown here is derived from an EMBL/GenBank/DDBJ whole genome shotgun (WGS) entry which is preliminary data.</text>
</comment>
<keyword evidence="1" id="KW-0143">Chaperone</keyword>
<dbReference type="PROSITE" id="PS50076">
    <property type="entry name" value="DNAJ_2"/>
    <property type="match status" value="1"/>
</dbReference>
<dbReference type="SUPFAM" id="SSF46565">
    <property type="entry name" value="Chaperone J-domain"/>
    <property type="match status" value="1"/>
</dbReference>
<evidence type="ECO:0000259" key="2">
    <source>
        <dbReference type="PROSITE" id="PS50076"/>
    </source>
</evidence>
<evidence type="ECO:0000313" key="3">
    <source>
        <dbReference type="EMBL" id="TLX22900.1"/>
    </source>
</evidence>
<dbReference type="AlphaFoldDB" id="A0A5R9PJW9"/>
<dbReference type="InterPro" id="IPR050817">
    <property type="entry name" value="DjlA_DnaK_co-chaperone"/>
</dbReference>
<reference evidence="3 4" key="1">
    <citation type="submission" date="2019-04" db="EMBL/GenBank/DDBJ databases">
        <authorList>
            <person name="Grouzdev D.S."/>
            <person name="Nazina T.N."/>
        </authorList>
    </citation>
    <scope>NUCLEOTIDE SEQUENCE [LARGE SCALE GENOMIC DNA]</scope>
    <source>
        <strain evidence="3 4">SHC 3-19</strain>
    </source>
</reference>
<name>A0A5R9PJW9_9GAMM</name>
<dbReference type="PANTHER" id="PTHR24074">
    <property type="entry name" value="CO-CHAPERONE PROTEIN DJLA"/>
    <property type="match status" value="1"/>
</dbReference>